<protein>
    <recommendedName>
        <fullName evidence="2">UBA domain-containing protein</fullName>
    </recommendedName>
</protein>
<name>A0AAJ0DE06_9PEZI</name>
<evidence type="ECO:0000259" key="2">
    <source>
        <dbReference type="PROSITE" id="PS50030"/>
    </source>
</evidence>
<feature type="region of interest" description="Disordered" evidence="1">
    <location>
        <begin position="1185"/>
        <end position="1221"/>
    </location>
</feature>
<dbReference type="InterPro" id="IPR015940">
    <property type="entry name" value="UBA"/>
</dbReference>
<comment type="caution">
    <text evidence="3">The sequence shown here is derived from an EMBL/GenBank/DDBJ whole genome shotgun (WGS) entry which is preliminary data.</text>
</comment>
<dbReference type="SUPFAM" id="SSF46934">
    <property type="entry name" value="UBA-like"/>
    <property type="match status" value="1"/>
</dbReference>
<evidence type="ECO:0000256" key="1">
    <source>
        <dbReference type="SAM" id="MobiDB-lite"/>
    </source>
</evidence>
<feature type="domain" description="UBA" evidence="2">
    <location>
        <begin position="1242"/>
        <end position="1286"/>
    </location>
</feature>
<accession>A0AAJ0DE06</accession>
<dbReference type="CDD" id="cd14291">
    <property type="entry name" value="UBA1_NUB1_like"/>
    <property type="match status" value="1"/>
</dbReference>
<dbReference type="InterPro" id="IPR009060">
    <property type="entry name" value="UBA-like_sf"/>
</dbReference>
<feature type="compositionally biased region" description="Polar residues" evidence="1">
    <location>
        <begin position="567"/>
        <end position="580"/>
    </location>
</feature>
<sequence>MVHGTNNLATIEFAIILKHITGATIAFPHSVKNATPLKSPSSAFEVLKLAGAEALSFMDVPTSRTPFQAHAFLLLCGVPPTGSHKLRKDVALTTTAPYMGNCNGLMRANPLQGIPISNSYGSNSSTDETFGERRFHDTLELAYTAYDTTVPLSLRLYRGLAPPARIPPAKLPAVPTMAAPVAQTATLDGIAMRDIERLARPRSYVASRRSVSSIFSRKGIEIPEPDPPFIVQAAMPIATPMTKPMTQKQKSWLSRRRSTQPSRSDPPGRSETILNTVPPAQPVQITSLEQCVTTWMANATTGQVVSTPGASPVSATPPTKSFFKSSTIVRAQRNDSAKREETLARIGLWVNGVVRLDDDNDYVGGRTGREEPNLHIEPRFTTPCVPVRTSSKPLLSVLIPGGKLAVNDQSSGTATVCRTRSLVSAMAPPSIMTKYGLTTPRSSEDHIVSPLESDSPQALPVSPQGRPKNSPQTRLTMLPTRERSTSSSESIPERDDTSTHSNKSSATSIEETAVSATVENPAGRLSIVPNINKPLPPPPTSPSRRAAAGHPPSPSSKQWLHVGSHGRSVSTPQANNNSFIVPSTPRTVSLIQLESLDRAFEMTAPRYPLIARPLSPTLSEAEDELEAHLCTIARSSIYSQENMFVSDLATRDLSSSPMWSAFLHPGHDVRNAMHTPEPTPSLPKRSRKREWHNLEDDRNDATALSPSRRRSETDLAGLSPQAQGVIPIELRRSPSVCIPPTRDLSYADCISAFDDDEVITISPAVDDGLIVVSGPTTMSYRRQQIAAVSATSAEQVLLQIMSMLTSMDDLFHTAIINRGMYRVYKDNELQLLRTVLRNQSPAASEFRDWSPPLSTVSLEFREPLTQLDYTAKSYLQCHRRDLDVVKSLELRIVSQCRLLVRPETARILAAGTYPDVQRFDDALWRIWSFCSVFGSRKGRETDVTGQLDWLKGGILAHNQDLTATTNINLDFDMISVLLNAPEFFAAGNEDGLIAEQLYDILEMWNCLRVMLQGYHDRTVEARGYGVFDDVDVTGEDEEEVLLEEWTAHLMTLGPAVILQMAEHAREPSSAGFALAQANGWTEWSFSLDEGSQRAFLKEPISRLYDERISAASPGLQKPREKELKEQSRKRVANLAAEIKLARKASGYMRLPVIDMSQEQPMSAVSRSNSVMSPISPNTAASSILQRRAAARTAQAPRLPVPVSKSSLPAPRPSGSINPIIEEAPGPLDLSLLRRFGMGIAEDTSDRALKRIVAMGFPAAAARDALRTTDTGDGLRVDRAVDVLLGRQ</sequence>
<feature type="compositionally biased region" description="Polar residues" evidence="1">
    <location>
        <begin position="499"/>
        <end position="518"/>
    </location>
</feature>
<organism evidence="3 4">
    <name type="scientific">Extremus antarcticus</name>
    <dbReference type="NCBI Taxonomy" id="702011"/>
    <lineage>
        <taxon>Eukaryota</taxon>
        <taxon>Fungi</taxon>
        <taxon>Dikarya</taxon>
        <taxon>Ascomycota</taxon>
        <taxon>Pezizomycotina</taxon>
        <taxon>Dothideomycetes</taxon>
        <taxon>Dothideomycetidae</taxon>
        <taxon>Mycosphaerellales</taxon>
        <taxon>Extremaceae</taxon>
        <taxon>Extremus</taxon>
    </lineage>
</organism>
<evidence type="ECO:0000313" key="4">
    <source>
        <dbReference type="Proteomes" id="UP001271007"/>
    </source>
</evidence>
<feature type="region of interest" description="Disordered" evidence="1">
    <location>
        <begin position="434"/>
        <end position="580"/>
    </location>
</feature>
<feature type="region of interest" description="Disordered" evidence="1">
    <location>
        <begin position="241"/>
        <end position="278"/>
    </location>
</feature>
<reference evidence="3" key="1">
    <citation type="submission" date="2023-04" db="EMBL/GenBank/DDBJ databases">
        <title>Black Yeasts Isolated from many extreme environments.</title>
        <authorList>
            <person name="Coleine C."/>
            <person name="Stajich J.E."/>
            <person name="Selbmann L."/>
        </authorList>
    </citation>
    <scope>NUCLEOTIDE SEQUENCE</scope>
    <source>
        <strain evidence="3">CCFEE 5312</strain>
    </source>
</reference>
<dbReference type="PROSITE" id="PS50030">
    <property type="entry name" value="UBA"/>
    <property type="match status" value="1"/>
</dbReference>
<dbReference type="EMBL" id="JAWDJX010000022">
    <property type="protein sequence ID" value="KAK3052131.1"/>
    <property type="molecule type" value="Genomic_DNA"/>
</dbReference>
<gene>
    <name evidence="3" type="ORF">LTR09_006723</name>
</gene>
<evidence type="ECO:0000313" key="3">
    <source>
        <dbReference type="EMBL" id="KAK3052131.1"/>
    </source>
</evidence>
<dbReference type="Proteomes" id="UP001271007">
    <property type="component" value="Unassembled WGS sequence"/>
</dbReference>
<proteinExistence type="predicted"/>
<feature type="region of interest" description="Disordered" evidence="1">
    <location>
        <begin position="670"/>
        <end position="718"/>
    </location>
</feature>
<keyword evidence="4" id="KW-1185">Reference proteome</keyword>
<feature type="compositionally biased region" description="Basic and acidic residues" evidence="1">
    <location>
        <begin position="691"/>
        <end position="700"/>
    </location>
</feature>
<feature type="compositionally biased region" description="Low complexity" evidence="1">
    <location>
        <begin position="1185"/>
        <end position="1197"/>
    </location>
</feature>
<dbReference type="Gene3D" id="1.10.8.10">
    <property type="entry name" value="DNA helicase RuvA subunit, C-terminal domain"/>
    <property type="match status" value="1"/>
</dbReference>